<dbReference type="InterPro" id="IPR004361">
    <property type="entry name" value="Glyoxalase_1"/>
</dbReference>
<dbReference type="InterPro" id="IPR004360">
    <property type="entry name" value="Glyas_Fos-R_dOase_dom"/>
</dbReference>
<dbReference type="GO" id="GO:0019243">
    <property type="term" value="P:methylglyoxal catabolic process to D-lactate via S-lactoyl-glutathione"/>
    <property type="evidence" value="ECO:0007669"/>
    <property type="project" value="TreeGrafter"/>
</dbReference>
<comment type="similarity">
    <text evidence="2">Belongs to the glyoxalase I family.</text>
</comment>
<dbReference type="PANTHER" id="PTHR46036">
    <property type="entry name" value="LACTOYLGLUTATHIONE LYASE"/>
    <property type="match status" value="1"/>
</dbReference>
<dbReference type="Proteomes" id="UP000822688">
    <property type="component" value="Chromosome 7"/>
</dbReference>
<sequence length="339" mass="37985">MSTGAGTCCLDCRLETGGCGYKEPTTCTDPKKMACPSAAPKDTNQDDLKLWPRDDRRRILHAVYRVGDIEKTMKWMQDCLGMQILRKRDVPEEKYMNVFMGYGAEDNHFAAELTYNYGVSKYDIGTAFGHFGISTPNVQKSLDNMKKLGYKAPAGPTKDGNNVFAYVDDPDGYKFKFIQRSKSTREPFCQVSYRVADVDRSILFYQDAYGMKLIARRDFPAQKKTMAYVAYDLDETRGTVVEFEYNYGKTDYSKGTGYAQLAIGTEDVFKTAGACELGGGKTVRAPGPLPQIGTKIYGVNDPDGWKTVWVDNSDFAKELEPSAFVHEVHCTTANQRQHS</sequence>
<dbReference type="GO" id="GO:0004462">
    <property type="term" value="F:lactoylglutathione lyase activity"/>
    <property type="evidence" value="ECO:0007669"/>
    <property type="project" value="UniProtKB-EC"/>
</dbReference>
<organism evidence="10 11">
    <name type="scientific">Ceratodon purpureus</name>
    <name type="common">Fire moss</name>
    <name type="synonym">Dicranum purpureum</name>
    <dbReference type="NCBI Taxonomy" id="3225"/>
    <lineage>
        <taxon>Eukaryota</taxon>
        <taxon>Viridiplantae</taxon>
        <taxon>Streptophyta</taxon>
        <taxon>Embryophyta</taxon>
        <taxon>Bryophyta</taxon>
        <taxon>Bryophytina</taxon>
        <taxon>Bryopsida</taxon>
        <taxon>Dicranidae</taxon>
        <taxon>Pseudoditrichales</taxon>
        <taxon>Ditrichaceae</taxon>
        <taxon>Ceratodon</taxon>
    </lineage>
</organism>
<keyword evidence="8" id="KW-0862">Zinc</keyword>
<dbReference type="InterPro" id="IPR018146">
    <property type="entry name" value="Glyoxalase_1_CS"/>
</dbReference>
<comment type="pathway">
    <text evidence="1">Secondary metabolite metabolism; methylglyoxal degradation; (R)-lactate from methylglyoxal: step 1/2.</text>
</comment>
<dbReference type="GO" id="GO:0046872">
    <property type="term" value="F:metal ion binding"/>
    <property type="evidence" value="ECO:0007669"/>
    <property type="project" value="UniProtKB-KW"/>
</dbReference>
<dbReference type="PROSITE" id="PS00935">
    <property type="entry name" value="GLYOXALASE_I_2"/>
    <property type="match status" value="1"/>
</dbReference>
<gene>
    <name evidence="10" type="ORF">KC19_7G129500</name>
</gene>
<proteinExistence type="inferred from homology"/>
<feature type="binding site" evidence="8">
    <location>
        <position position="130"/>
    </location>
    <ligand>
        <name>Zn(2+)</name>
        <dbReference type="ChEBI" id="CHEBI:29105"/>
        <note>ligand shared between dimeric partners</note>
    </ligand>
</feature>
<evidence type="ECO:0000256" key="8">
    <source>
        <dbReference type="PIRSR" id="PIRSR604361-3"/>
    </source>
</evidence>
<dbReference type="PANTHER" id="PTHR46036:SF5">
    <property type="entry name" value="LACTOYLGLUTATHIONE LYASE"/>
    <property type="match status" value="1"/>
</dbReference>
<evidence type="ECO:0000256" key="2">
    <source>
        <dbReference type="ARBA" id="ARBA00010363"/>
    </source>
</evidence>
<name>A0A8T0HE99_CERPU</name>
<keyword evidence="5" id="KW-0456">Lyase</keyword>
<evidence type="ECO:0000313" key="11">
    <source>
        <dbReference type="Proteomes" id="UP000822688"/>
    </source>
</evidence>
<evidence type="ECO:0000256" key="7">
    <source>
        <dbReference type="ARBA" id="ARBA00048273"/>
    </source>
</evidence>
<dbReference type="InterPro" id="IPR037523">
    <property type="entry name" value="VOC_core"/>
</dbReference>
<evidence type="ECO:0000256" key="5">
    <source>
        <dbReference type="ARBA" id="ARBA00023239"/>
    </source>
</evidence>
<feature type="domain" description="VOC" evidence="9">
    <location>
        <begin position="58"/>
        <end position="180"/>
    </location>
</feature>
<evidence type="ECO:0000256" key="1">
    <source>
        <dbReference type="ARBA" id="ARBA00005008"/>
    </source>
</evidence>
<dbReference type="AlphaFoldDB" id="A0A8T0HE99"/>
<dbReference type="InterPro" id="IPR029068">
    <property type="entry name" value="Glyas_Bleomycin-R_OHBP_Dase"/>
</dbReference>
<comment type="caution">
    <text evidence="10">The sequence shown here is derived from an EMBL/GenBank/DDBJ whole genome shotgun (WGS) entry which is preliminary data.</text>
</comment>
<dbReference type="EC" id="4.4.1.5" evidence="3"/>
<dbReference type="EMBL" id="CM026428">
    <property type="protein sequence ID" value="KAG0567362.1"/>
    <property type="molecule type" value="Genomic_DNA"/>
</dbReference>
<evidence type="ECO:0000313" key="10">
    <source>
        <dbReference type="EMBL" id="KAG0567362.1"/>
    </source>
</evidence>
<reference evidence="10" key="1">
    <citation type="submission" date="2020-06" db="EMBL/GenBank/DDBJ databases">
        <title>WGS assembly of Ceratodon purpureus strain R40.</title>
        <authorList>
            <person name="Carey S.B."/>
            <person name="Jenkins J."/>
            <person name="Shu S."/>
            <person name="Lovell J.T."/>
            <person name="Sreedasyam A."/>
            <person name="Maumus F."/>
            <person name="Tiley G.P."/>
            <person name="Fernandez-Pozo N."/>
            <person name="Barry K."/>
            <person name="Chen C."/>
            <person name="Wang M."/>
            <person name="Lipzen A."/>
            <person name="Daum C."/>
            <person name="Saski C.A."/>
            <person name="Payton A.C."/>
            <person name="Mcbreen J.C."/>
            <person name="Conrad R.E."/>
            <person name="Kollar L.M."/>
            <person name="Olsson S."/>
            <person name="Huttunen S."/>
            <person name="Landis J.B."/>
            <person name="Wickett N.J."/>
            <person name="Johnson M.G."/>
            <person name="Rensing S.A."/>
            <person name="Grimwood J."/>
            <person name="Schmutz J."/>
            <person name="Mcdaniel S.F."/>
        </authorList>
    </citation>
    <scope>NUCLEOTIDE SEQUENCE</scope>
    <source>
        <strain evidence="10">R40</strain>
    </source>
</reference>
<accession>A0A8T0HE99</accession>
<dbReference type="GO" id="GO:0005737">
    <property type="term" value="C:cytoplasm"/>
    <property type="evidence" value="ECO:0007669"/>
    <property type="project" value="TreeGrafter"/>
</dbReference>
<evidence type="ECO:0000259" key="9">
    <source>
        <dbReference type="PROSITE" id="PS51819"/>
    </source>
</evidence>
<dbReference type="PROSITE" id="PS51819">
    <property type="entry name" value="VOC"/>
    <property type="match status" value="2"/>
</dbReference>
<comment type="catalytic activity">
    <reaction evidence="7">
        <text>(R)-S-lactoylglutathione = methylglyoxal + glutathione</text>
        <dbReference type="Rhea" id="RHEA:19069"/>
        <dbReference type="ChEBI" id="CHEBI:17158"/>
        <dbReference type="ChEBI" id="CHEBI:57474"/>
        <dbReference type="ChEBI" id="CHEBI:57925"/>
        <dbReference type="EC" id="4.4.1.5"/>
    </reaction>
</comment>
<protein>
    <recommendedName>
        <fullName evidence="3">lactoylglutathione lyase</fullName>
        <ecNumber evidence="3">4.4.1.5</ecNumber>
    </recommendedName>
    <alternativeName>
        <fullName evidence="6">Glyoxalase I</fullName>
    </alternativeName>
</protein>
<dbReference type="SUPFAM" id="SSF54593">
    <property type="entry name" value="Glyoxalase/Bleomycin resistance protein/Dihydroxybiphenyl dioxygenase"/>
    <property type="match status" value="2"/>
</dbReference>
<feature type="binding site" evidence="8">
    <location>
        <position position="112"/>
    </location>
    <ligand>
        <name>Zn(2+)</name>
        <dbReference type="ChEBI" id="CHEBI:29105"/>
        <note>ligand shared between dimeric partners</note>
    </ligand>
</feature>
<feature type="domain" description="VOC" evidence="9">
    <location>
        <begin position="187"/>
        <end position="312"/>
    </location>
</feature>
<keyword evidence="4 8" id="KW-0479">Metal-binding</keyword>
<dbReference type="NCBIfam" id="TIGR00068">
    <property type="entry name" value="glyox_I"/>
    <property type="match status" value="1"/>
</dbReference>
<evidence type="ECO:0000256" key="4">
    <source>
        <dbReference type="ARBA" id="ARBA00022723"/>
    </source>
</evidence>
<evidence type="ECO:0000256" key="6">
    <source>
        <dbReference type="ARBA" id="ARBA00030537"/>
    </source>
</evidence>
<dbReference type="Gene3D" id="3.10.180.10">
    <property type="entry name" value="2,3-Dihydroxybiphenyl 1,2-Dioxygenase, domain 1"/>
    <property type="match status" value="2"/>
</dbReference>
<comment type="cofactor">
    <cofactor evidence="8">
        <name>Zn(2+)</name>
        <dbReference type="ChEBI" id="CHEBI:29105"/>
    </cofactor>
    <text evidence="8">Binds 1 zinc ion per subunit. In the homodimer, two zinc ions are bound between subunits.</text>
</comment>
<dbReference type="OrthoDB" id="16820at2759"/>
<dbReference type="Pfam" id="PF00903">
    <property type="entry name" value="Glyoxalase"/>
    <property type="match status" value="2"/>
</dbReference>
<evidence type="ECO:0000256" key="3">
    <source>
        <dbReference type="ARBA" id="ARBA00012081"/>
    </source>
</evidence>
<keyword evidence="11" id="KW-1185">Reference proteome</keyword>